<evidence type="ECO:0000313" key="2">
    <source>
        <dbReference type="EMBL" id="TFZ84028.1"/>
    </source>
</evidence>
<dbReference type="OrthoDB" id="178549at2"/>
<feature type="transmembrane region" description="Helical" evidence="1">
    <location>
        <begin position="240"/>
        <end position="261"/>
    </location>
</feature>
<reference evidence="2 3" key="1">
    <citation type="journal article" date="2019" name="ISME J.">
        <title>Candidatus Macondimonas diazotrophica, a novel gammaproteobacterial genus dominating crude-oil-contaminated coastal sediments.</title>
        <authorList>
            <person name="Karthikeyan S."/>
            <person name="Konstantinidis K."/>
        </authorList>
    </citation>
    <scope>NUCLEOTIDE SEQUENCE [LARGE SCALE GENOMIC DNA]</scope>
    <source>
        <strain evidence="2 3">KTK01</strain>
    </source>
</reference>
<dbReference type="NCBIfam" id="NF041640">
    <property type="entry name" value="AmoB_BACT"/>
    <property type="match status" value="1"/>
</dbReference>
<protein>
    <submittedName>
        <fullName evidence="2">Methane monooxygenase/ammonia monooxygenase subunit B</fullName>
    </submittedName>
</protein>
<gene>
    <name evidence="2" type="ORF">E4680_00315</name>
</gene>
<keyword evidence="2" id="KW-0560">Oxidoreductase</keyword>
<accession>A0A4Z0FBY3</accession>
<dbReference type="InterPro" id="IPR023141">
    <property type="entry name" value="NH3_CH4_mOase_suB_hlx_hairpin"/>
</dbReference>
<sequence>MKTMKHIRFGNWGALALALLITLAGPFYSPSVEAHGERAQQASLRMRTMHWFDTEIQPRKIAVNETLKVSGRFMPSESWPEHIRSVEEAAFLNIGVPGPAFVRVDSRVNGVPMIRSTRFHLGKTYEYEITLKGRAPGRYHVHPVVSVEGAGPIIGPAFWVEVTGDQKDFEHTITTMTGETINPETYAMSTILWWNALWFVIGIAWLGWWFRKLPVIMPRYIKVEELGDDQANQLITIPDMIVSVLFFGFVMLVIAGGFFWANYQYPITAVLQTGKVEVEPLPMPPRLVEVEVNKATYRIPGRSFQVEMTVTNRSDHPVQVGEFAAANIRFINAKMFDIKPQDEHDLVASSGLRVENSPIQPGETRTITIYADDALWETYRLVSLINEPDGRFAALLMFYDDQGTRYLHEIQGPMIPSFG</sequence>
<evidence type="ECO:0000256" key="1">
    <source>
        <dbReference type="SAM" id="Phobius"/>
    </source>
</evidence>
<dbReference type="InterPro" id="IPR006833">
    <property type="entry name" value="NH3_CH4_mOase_B"/>
</dbReference>
<dbReference type="Pfam" id="PF04744">
    <property type="entry name" value="Monooxygenase_B"/>
    <property type="match status" value="1"/>
</dbReference>
<name>A0A4Z0FBY3_9GAMM</name>
<dbReference type="EMBL" id="SRIO01000001">
    <property type="protein sequence ID" value="TFZ84028.1"/>
    <property type="molecule type" value="Genomic_DNA"/>
</dbReference>
<comment type="caution">
    <text evidence="2">The sequence shown here is derived from an EMBL/GenBank/DDBJ whole genome shotgun (WGS) entry which is preliminary data.</text>
</comment>
<keyword evidence="1" id="KW-0812">Transmembrane</keyword>
<dbReference type="AlphaFoldDB" id="A0A4Z0FBY3"/>
<dbReference type="Gene3D" id="2.60.120.570">
    <property type="entry name" value="Particulate methane monooxygenase, b subunit. Chain: A, domain 1"/>
    <property type="match status" value="1"/>
</dbReference>
<dbReference type="RefSeq" id="WP_135280387.1">
    <property type="nucleotide sequence ID" value="NZ_SRIO01000001.1"/>
</dbReference>
<dbReference type="InterPro" id="IPR023303">
    <property type="entry name" value="NH3_CH4_mOase_suB_C"/>
</dbReference>
<dbReference type="InterPro" id="IPR023301">
    <property type="entry name" value="NH3_CH4_mOase_suB_N"/>
</dbReference>
<dbReference type="GO" id="GO:0004497">
    <property type="term" value="F:monooxygenase activity"/>
    <property type="evidence" value="ECO:0007669"/>
    <property type="project" value="UniProtKB-KW"/>
</dbReference>
<evidence type="ECO:0000313" key="3">
    <source>
        <dbReference type="Proteomes" id="UP000297890"/>
    </source>
</evidence>
<keyword evidence="3" id="KW-1185">Reference proteome</keyword>
<dbReference type="Gene3D" id="2.60.40.1580">
    <property type="entry name" value="Particulate methane monooxygenase, b subunit. Chain: A, domain 3"/>
    <property type="match status" value="1"/>
</dbReference>
<keyword evidence="2" id="KW-0503">Monooxygenase</keyword>
<proteinExistence type="predicted"/>
<dbReference type="NCBIfam" id="TIGR03079">
    <property type="entry name" value="CH4_NH3mon_ox_B"/>
    <property type="match status" value="1"/>
</dbReference>
<keyword evidence="1" id="KW-0472">Membrane</keyword>
<feature type="transmembrane region" description="Helical" evidence="1">
    <location>
        <begin position="191"/>
        <end position="210"/>
    </location>
</feature>
<keyword evidence="1" id="KW-1133">Transmembrane helix</keyword>
<dbReference type="Proteomes" id="UP000297890">
    <property type="component" value="Unassembled WGS sequence"/>
</dbReference>
<dbReference type="Gene3D" id="1.10.287.710">
    <property type="entry name" value="Helix hairpin bin"/>
    <property type="match status" value="1"/>
</dbReference>
<organism evidence="2 3">
    <name type="scientific">Candidatus Macondimonas diazotrophica</name>
    <dbReference type="NCBI Taxonomy" id="2305248"/>
    <lineage>
        <taxon>Bacteria</taxon>
        <taxon>Pseudomonadati</taxon>
        <taxon>Pseudomonadota</taxon>
        <taxon>Gammaproteobacteria</taxon>
        <taxon>Chromatiales</taxon>
        <taxon>Ectothiorhodospiraceae</taxon>
        <taxon>Candidatus Macondimonas</taxon>
    </lineage>
</organism>